<proteinExistence type="predicted"/>
<dbReference type="RefSeq" id="WP_057833851.1">
    <property type="nucleotide sequence ID" value="NZ_LLXZ01000012.1"/>
</dbReference>
<gene>
    <name evidence="1" type="ORF">CQ12_11045</name>
</gene>
<evidence type="ECO:0000313" key="2">
    <source>
        <dbReference type="Proteomes" id="UP000050863"/>
    </source>
</evidence>
<sequence>MADITNILQKLDAIMAARTTKDEAMTLVIEALRTLNGGNPSTIKAEPDPVDGTARQNIKVKLRRK</sequence>
<keyword evidence="2" id="KW-1185">Reference proteome</keyword>
<organism evidence="1 2">
    <name type="scientific">Bradyrhizobium jicamae</name>
    <dbReference type="NCBI Taxonomy" id="280332"/>
    <lineage>
        <taxon>Bacteria</taxon>
        <taxon>Pseudomonadati</taxon>
        <taxon>Pseudomonadota</taxon>
        <taxon>Alphaproteobacteria</taxon>
        <taxon>Hyphomicrobiales</taxon>
        <taxon>Nitrobacteraceae</taxon>
        <taxon>Bradyrhizobium</taxon>
    </lineage>
</organism>
<name>A0A0R3M3Y2_9BRAD</name>
<reference evidence="1 2" key="1">
    <citation type="submission" date="2014-03" db="EMBL/GenBank/DDBJ databases">
        <title>Bradyrhizobium valentinum sp. nov., isolated from effective nodules of Lupinus mariae-josephae, a lupine endemic of basic-lime soils in Eastern Spain.</title>
        <authorList>
            <person name="Duran D."/>
            <person name="Rey L."/>
            <person name="Navarro A."/>
            <person name="Busquets A."/>
            <person name="Imperial J."/>
            <person name="Ruiz-Argueso T."/>
        </authorList>
    </citation>
    <scope>NUCLEOTIDE SEQUENCE [LARGE SCALE GENOMIC DNA]</scope>
    <source>
        <strain evidence="1 2">PAC68</strain>
    </source>
</reference>
<comment type="caution">
    <text evidence="1">The sequence shown here is derived from an EMBL/GenBank/DDBJ whole genome shotgun (WGS) entry which is preliminary data.</text>
</comment>
<evidence type="ECO:0000313" key="1">
    <source>
        <dbReference type="EMBL" id="KRR14657.1"/>
    </source>
</evidence>
<accession>A0A0R3M3Y2</accession>
<dbReference type="Proteomes" id="UP000050863">
    <property type="component" value="Unassembled WGS sequence"/>
</dbReference>
<dbReference type="EMBL" id="LLXZ01000012">
    <property type="protein sequence ID" value="KRR14657.1"/>
    <property type="molecule type" value="Genomic_DNA"/>
</dbReference>
<protein>
    <submittedName>
        <fullName evidence="1">Uncharacterized protein</fullName>
    </submittedName>
</protein>
<dbReference type="AlphaFoldDB" id="A0A0R3M3Y2"/>